<comment type="caution">
    <text evidence="1">The sequence shown here is derived from an EMBL/GenBank/DDBJ whole genome shotgun (WGS) entry which is preliminary data.</text>
</comment>
<dbReference type="EMBL" id="LAZP02000071">
    <property type="protein sequence ID" value="PFH61453.1"/>
    <property type="molecule type" value="Genomic_DNA"/>
</dbReference>
<evidence type="ECO:0000313" key="2">
    <source>
        <dbReference type="Proteomes" id="UP000037136"/>
    </source>
</evidence>
<reference evidence="1 2" key="2">
    <citation type="journal article" date="2017" name="Sci. Rep.">
        <title>Ant-infecting Ophiocordyceps genomes reveal a high diversity of potential behavioral manipulation genes and a possible major role for enterotoxins.</title>
        <authorList>
            <person name="de Bekker C."/>
            <person name="Ohm R.A."/>
            <person name="Evans H.C."/>
            <person name="Brachmann A."/>
            <person name="Hughes D.P."/>
        </authorList>
    </citation>
    <scope>NUCLEOTIDE SEQUENCE [LARGE SCALE GENOMIC DNA]</scope>
    <source>
        <strain evidence="1 2">SC16a</strain>
    </source>
</reference>
<dbReference type="Proteomes" id="UP000037136">
    <property type="component" value="Unassembled WGS sequence"/>
</dbReference>
<protein>
    <submittedName>
        <fullName evidence="1">Uncharacterized protein</fullName>
    </submittedName>
</protein>
<organism evidence="1 2">
    <name type="scientific">Ophiocordyceps unilateralis</name>
    <name type="common">Zombie-ant fungus</name>
    <name type="synonym">Torrubia unilateralis</name>
    <dbReference type="NCBI Taxonomy" id="268505"/>
    <lineage>
        <taxon>Eukaryota</taxon>
        <taxon>Fungi</taxon>
        <taxon>Dikarya</taxon>
        <taxon>Ascomycota</taxon>
        <taxon>Pezizomycotina</taxon>
        <taxon>Sordariomycetes</taxon>
        <taxon>Hypocreomycetidae</taxon>
        <taxon>Hypocreales</taxon>
        <taxon>Ophiocordycipitaceae</taxon>
        <taxon>Ophiocordyceps</taxon>
    </lineage>
</organism>
<dbReference type="AlphaFoldDB" id="A0A2A9PKP0"/>
<accession>A0A2A9PKP0</accession>
<evidence type="ECO:0000313" key="1">
    <source>
        <dbReference type="EMBL" id="PFH61453.1"/>
    </source>
</evidence>
<name>A0A2A9PKP0_OPHUN</name>
<sequence>MGYLLQGTTHSSRKLLALASAYTTKSTSAPRHTTLSNLKLLRLVDCRLTHSCFALDRSPLSFYPQHPRIRLPETALSL</sequence>
<proteinExistence type="predicted"/>
<keyword evidence="2" id="KW-1185">Reference proteome</keyword>
<reference evidence="1 2" key="1">
    <citation type="journal article" date="2015" name="BMC Genomics">
        <title>Gene expression during zombie ant biting behavior reflects the complexity underlying fungal parasitic behavioral manipulation.</title>
        <authorList>
            <person name="de Bekker C."/>
            <person name="Ohm R.A."/>
            <person name="Loreto R.G."/>
            <person name="Sebastian A."/>
            <person name="Albert I."/>
            <person name="Merrow M."/>
            <person name="Brachmann A."/>
            <person name="Hughes D.P."/>
        </authorList>
    </citation>
    <scope>NUCLEOTIDE SEQUENCE [LARGE SCALE GENOMIC DNA]</scope>
    <source>
        <strain evidence="1 2">SC16a</strain>
    </source>
</reference>
<gene>
    <name evidence="1" type="ORF">XA68_17357</name>
</gene>